<gene>
    <name evidence="2" type="ORF">M406DRAFT_356347</name>
</gene>
<dbReference type="Gene3D" id="1.20.120.1750">
    <property type="match status" value="1"/>
</dbReference>
<dbReference type="EMBL" id="MU032347">
    <property type="protein sequence ID" value="KAF3766467.1"/>
    <property type="molecule type" value="Genomic_DNA"/>
</dbReference>
<organism evidence="2 3">
    <name type="scientific">Cryphonectria parasitica (strain ATCC 38755 / EP155)</name>
    <dbReference type="NCBI Taxonomy" id="660469"/>
    <lineage>
        <taxon>Eukaryota</taxon>
        <taxon>Fungi</taxon>
        <taxon>Dikarya</taxon>
        <taxon>Ascomycota</taxon>
        <taxon>Pezizomycotina</taxon>
        <taxon>Sordariomycetes</taxon>
        <taxon>Sordariomycetidae</taxon>
        <taxon>Diaporthales</taxon>
        <taxon>Cryphonectriaceae</taxon>
        <taxon>Cryphonectria-Endothia species complex</taxon>
        <taxon>Cryphonectria</taxon>
    </lineage>
</organism>
<proteinExistence type="predicted"/>
<dbReference type="Proteomes" id="UP000803844">
    <property type="component" value="Unassembled WGS sequence"/>
</dbReference>
<evidence type="ECO:0000313" key="3">
    <source>
        <dbReference type="Proteomes" id="UP000803844"/>
    </source>
</evidence>
<name>A0A9P4Y506_CRYP1</name>
<evidence type="ECO:0000256" key="1">
    <source>
        <dbReference type="SAM" id="MobiDB-lite"/>
    </source>
</evidence>
<feature type="compositionally biased region" description="Basic and acidic residues" evidence="1">
    <location>
        <begin position="67"/>
        <end position="91"/>
    </location>
</feature>
<accession>A0A9P4Y506</accession>
<dbReference type="RefSeq" id="XP_040777428.1">
    <property type="nucleotide sequence ID" value="XM_040923419.1"/>
</dbReference>
<protein>
    <submittedName>
        <fullName evidence="2">Uncharacterized protein</fullName>
    </submittedName>
</protein>
<dbReference type="AlphaFoldDB" id="A0A9P4Y506"/>
<comment type="caution">
    <text evidence="2">The sequence shown here is derived from an EMBL/GenBank/DDBJ whole genome shotgun (WGS) entry which is preliminary data.</text>
</comment>
<reference evidence="2" key="1">
    <citation type="journal article" date="2020" name="Phytopathology">
        <title>Genome sequence of the chestnut blight fungus Cryphonectria parasitica EP155: A fundamental resource for an archetypical invasive plant pathogen.</title>
        <authorList>
            <person name="Crouch J.A."/>
            <person name="Dawe A."/>
            <person name="Aerts A."/>
            <person name="Barry K."/>
            <person name="Churchill A.C.L."/>
            <person name="Grimwood J."/>
            <person name="Hillman B."/>
            <person name="Milgroom M.G."/>
            <person name="Pangilinan J."/>
            <person name="Smith M."/>
            <person name="Salamov A."/>
            <person name="Schmutz J."/>
            <person name="Yadav J."/>
            <person name="Grigoriev I.V."/>
            <person name="Nuss D."/>
        </authorList>
    </citation>
    <scope>NUCLEOTIDE SEQUENCE</scope>
    <source>
        <strain evidence="2">EP155</strain>
    </source>
</reference>
<feature type="region of interest" description="Disordered" evidence="1">
    <location>
        <begin position="67"/>
        <end position="121"/>
    </location>
</feature>
<dbReference type="GeneID" id="63840548"/>
<dbReference type="OrthoDB" id="1431934at2759"/>
<sequence>MMCQCGTEWCYVCSCSWENVLRFGDVGHATFCIYHPNKVNLTKAQKEKARARIMGLVHGGEVSAELSRARDEFRKRRREEMRPKLAEAAETRRKKAMEEQGGGGTRKSNMPAAKKRKVKLVAPWEEGGWTKKTL</sequence>
<evidence type="ECO:0000313" key="2">
    <source>
        <dbReference type="EMBL" id="KAF3766467.1"/>
    </source>
</evidence>
<keyword evidence="3" id="KW-1185">Reference proteome</keyword>